<organism evidence="3 4">
    <name type="scientific">Coemansia reversa (strain ATCC 12441 / NRRL 1564)</name>
    <dbReference type="NCBI Taxonomy" id="763665"/>
    <lineage>
        <taxon>Eukaryota</taxon>
        <taxon>Fungi</taxon>
        <taxon>Fungi incertae sedis</taxon>
        <taxon>Zoopagomycota</taxon>
        <taxon>Kickxellomycotina</taxon>
        <taxon>Kickxellomycetes</taxon>
        <taxon>Kickxellales</taxon>
        <taxon>Kickxellaceae</taxon>
        <taxon>Coemansia</taxon>
    </lineage>
</organism>
<evidence type="ECO:0000256" key="2">
    <source>
        <dbReference type="SAM" id="Phobius"/>
    </source>
</evidence>
<dbReference type="OrthoDB" id="5576930at2759"/>
<evidence type="ECO:0000313" key="4">
    <source>
        <dbReference type="Proteomes" id="UP000242474"/>
    </source>
</evidence>
<keyword evidence="2" id="KW-0472">Membrane</keyword>
<keyword evidence="2" id="KW-0812">Transmembrane</keyword>
<dbReference type="Proteomes" id="UP000242474">
    <property type="component" value="Unassembled WGS sequence"/>
</dbReference>
<feature type="compositionally biased region" description="Basic and acidic residues" evidence="1">
    <location>
        <begin position="210"/>
        <end position="240"/>
    </location>
</feature>
<gene>
    <name evidence="3" type="ORF">COEREDRAFT_87753</name>
</gene>
<feature type="region of interest" description="Disordered" evidence="1">
    <location>
        <begin position="204"/>
        <end position="240"/>
    </location>
</feature>
<feature type="compositionally biased region" description="Polar residues" evidence="1">
    <location>
        <begin position="451"/>
        <end position="460"/>
    </location>
</feature>
<feature type="transmembrane region" description="Helical" evidence="2">
    <location>
        <begin position="6"/>
        <end position="28"/>
    </location>
</feature>
<keyword evidence="4" id="KW-1185">Reference proteome</keyword>
<dbReference type="AlphaFoldDB" id="A0A2G5B980"/>
<proteinExistence type="predicted"/>
<name>A0A2G5B980_COERN</name>
<accession>A0A2G5B980</accession>
<sequence length="460" mass="50065">MWAFYYTTYIPALILALASATAALQIALEWKLDAGTRSITSASSLLRISNNTAPPQTEWLALGWEYGSLGLQRRPGSDSVVMQLTPPSSNFQAIVGHATASVNARHRLAADKDHPPQVLLESPLQIDPALEYYFKVQAHHDLGLNRTTYEGLYSTGDLWHYLGSLVLQHPIDAVTTTYTTANNVSPKETPAALSHFVSSEEISLSQKKSSVKEEERIGSGSDSERDPGSDTEHSDDVWVPRSHKEMFAEPAYDYSEGIGSFRNSAQSYFTHAGQQAFPLSFNHESTSSVSTIKTASISLLELNGHKSVLSVASQKSPKTRLTNEIIFPKVSAFPHLFSGIQRLDDGDKSLLRAGVFKIIQLRDRLGENFHVTNAHAFVYNAKNDDVAVARHYVLASSYQLSIDGVRPNATVSSTLESTSSILSTLSSSSTTATKMDDKPTGLITKPAGESDAQNASSLKS</sequence>
<evidence type="ECO:0000256" key="1">
    <source>
        <dbReference type="SAM" id="MobiDB-lite"/>
    </source>
</evidence>
<reference evidence="3 4" key="1">
    <citation type="journal article" date="2015" name="Genome Biol. Evol.">
        <title>Phylogenomic analyses indicate that early fungi evolved digesting cell walls of algal ancestors of land plants.</title>
        <authorList>
            <person name="Chang Y."/>
            <person name="Wang S."/>
            <person name="Sekimoto S."/>
            <person name="Aerts A.L."/>
            <person name="Choi C."/>
            <person name="Clum A."/>
            <person name="LaButti K.M."/>
            <person name="Lindquist E.A."/>
            <person name="Yee Ngan C."/>
            <person name="Ohm R.A."/>
            <person name="Salamov A.A."/>
            <person name="Grigoriev I.V."/>
            <person name="Spatafora J.W."/>
            <person name="Berbee M.L."/>
        </authorList>
    </citation>
    <scope>NUCLEOTIDE SEQUENCE [LARGE SCALE GENOMIC DNA]</scope>
    <source>
        <strain evidence="3 4">NRRL 1564</strain>
    </source>
</reference>
<keyword evidence="2" id="KW-1133">Transmembrane helix</keyword>
<feature type="region of interest" description="Disordered" evidence="1">
    <location>
        <begin position="428"/>
        <end position="460"/>
    </location>
</feature>
<dbReference type="EMBL" id="KZ303506">
    <property type="protein sequence ID" value="PIA15568.1"/>
    <property type="molecule type" value="Genomic_DNA"/>
</dbReference>
<protein>
    <submittedName>
        <fullName evidence="3">Uncharacterized protein</fullName>
    </submittedName>
</protein>
<evidence type="ECO:0000313" key="3">
    <source>
        <dbReference type="EMBL" id="PIA15568.1"/>
    </source>
</evidence>